<evidence type="ECO:0000313" key="6">
    <source>
        <dbReference type="Proteomes" id="UP001530315"/>
    </source>
</evidence>
<dbReference type="Pfam" id="PF00505">
    <property type="entry name" value="HMG_box"/>
    <property type="match status" value="1"/>
</dbReference>
<reference evidence="5 6" key="1">
    <citation type="submission" date="2024-10" db="EMBL/GenBank/DDBJ databases">
        <title>Updated reference genomes for cyclostephanoid diatoms.</title>
        <authorList>
            <person name="Roberts W.R."/>
            <person name="Alverson A.J."/>
        </authorList>
    </citation>
    <scope>NUCLEOTIDE SEQUENCE [LARGE SCALE GENOMIC DNA]</scope>
    <source>
        <strain evidence="5 6">AJA276-08</strain>
    </source>
</reference>
<evidence type="ECO:0000256" key="2">
    <source>
        <dbReference type="ARBA" id="ARBA00023242"/>
    </source>
</evidence>
<keyword evidence="6" id="KW-1185">Reference proteome</keyword>
<feature type="DNA-binding region" description="HMG box" evidence="3">
    <location>
        <begin position="9"/>
        <end position="77"/>
    </location>
</feature>
<dbReference type="SUPFAM" id="SSF47095">
    <property type="entry name" value="HMG-box"/>
    <property type="match status" value="1"/>
</dbReference>
<gene>
    <name evidence="5" type="ORF">ACHAW5_005300</name>
</gene>
<evidence type="ECO:0000259" key="4">
    <source>
        <dbReference type="PROSITE" id="PS50118"/>
    </source>
</evidence>
<dbReference type="PANTHER" id="PTHR46040:SF3">
    <property type="entry name" value="HIGH MOBILITY GROUP PROTEIN 2"/>
    <property type="match status" value="1"/>
</dbReference>
<dbReference type="InterPro" id="IPR051965">
    <property type="entry name" value="ChromReg_NeuronalGeneExpr"/>
</dbReference>
<feature type="domain" description="HMG box" evidence="4">
    <location>
        <begin position="9"/>
        <end position="77"/>
    </location>
</feature>
<evidence type="ECO:0000256" key="1">
    <source>
        <dbReference type="ARBA" id="ARBA00023125"/>
    </source>
</evidence>
<organism evidence="5 6">
    <name type="scientific">Stephanodiscus triporus</name>
    <dbReference type="NCBI Taxonomy" id="2934178"/>
    <lineage>
        <taxon>Eukaryota</taxon>
        <taxon>Sar</taxon>
        <taxon>Stramenopiles</taxon>
        <taxon>Ochrophyta</taxon>
        <taxon>Bacillariophyta</taxon>
        <taxon>Coscinodiscophyceae</taxon>
        <taxon>Thalassiosirophycidae</taxon>
        <taxon>Stephanodiscales</taxon>
        <taxon>Stephanodiscaceae</taxon>
        <taxon>Stephanodiscus</taxon>
    </lineage>
</organism>
<dbReference type="GO" id="GO:0005634">
    <property type="term" value="C:nucleus"/>
    <property type="evidence" value="ECO:0007669"/>
    <property type="project" value="UniProtKB-UniRule"/>
</dbReference>
<proteinExistence type="predicted"/>
<dbReference type="SMART" id="SM00398">
    <property type="entry name" value="HMG"/>
    <property type="match status" value="1"/>
</dbReference>
<dbReference type="PROSITE" id="PS50118">
    <property type="entry name" value="HMG_BOX_2"/>
    <property type="match status" value="1"/>
</dbReference>
<evidence type="ECO:0000256" key="3">
    <source>
        <dbReference type="PROSITE-ProRule" id="PRU00267"/>
    </source>
</evidence>
<dbReference type="Gene3D" id="1.10.30.10">
    <property type="entry name" value="High mobility group box domain"/>
    <property type="match status" value="1"/>
</dbReference>
<name>A0ABD3QRH5_9STRA</name>
<keyword evidence="1 3" id="KW-0238">DNA-binding</keyword>
<comment type="caution">
    <text evidence="5">The sequence shown here is derived from an EMBL/GenBank/DDBJ whole genome shotgun (WGS) entry which is preliminary data.</text>
</comment>
<dbReference type="InterPro" id="IPR036910">
    <property type="entry name" value="HMG_box_dom_sf"/>
</dbReference>
<dbReference type="Proteomes" id="UP001530315">
    <property type="component" value="Unassembled WGS sequence"/>
</dbReference>
<dbReference type="InterPro" id="IPR009071">
    <property type="entry name" value="HMG_box_dom"/>
</dbReference>
<keyword evidence="2 3" id="KW-0539">Nucleus</keyword>
<dbReference type="PANTHER" id="PTHR46040">
    <property type="entry name" value="HIGH MOBILITY GROUP PROTEIN 2"/>
    <property type="match status" value="1"/>
</dbReference>
<dbReference type="GO" id="GO:0003677">
    <property type="term" value="F:DNA binding"/>
    <property type="evidence" value="ECO:0007669"/>
    <property type="project" value="UniProtKB-UniRule"/>
</dbReference>
<protein>
    <recommendedName>
        <fullName evidence="4">HMG box domain-containing protein</fullName>
    </recommendedName>
</protein>
<evidence type="ECO:0000313" key="5">
    <source>
        <dbReference type="EMBL" id="KAL3803022.1"/>
    </source>
</evidence>
<dbReference type="AlphaFoldDB" id="A0ABD3QRH5"/>
<accession>A0ABD3QRH5</accession>
<dbReference type="EMBL" id="JALLAZ020000127">
    <property type="protein sequence ID" value="KAL3803022.1"/>
    <property type="molecule type" value="Genomic_DNA"/>
</dbReference>
<sequence length="439" mass="50252">MKKKDPNAPKRANSAYMYFSAEKRAEIKTTNPDMKFGDIQKVIGAVWKELTTTEWRKWYNMALKDKDCYRQEIADYRYRHNKEKENESNDSVHRIQTHLCGQSRVDFLVQKRFQTGTRPRPSLLRRFYHPKKGNICALQAHPHHKQEDELISIIGNMFDESSSPAFFKIDQDKIGSCYAILEHAKIPAAYRPKIDLQADSVKNTAWEKAEMEIALIAIPTFAPIPYGTKIKSTSLDFKFVDEMLAISAEHGFWAQTLNDVIDQHENDNDTNKVTKRMKESIPASSSHDPARAATKGIRSMTFASSPFVDLLLLSRFNDTPDDDQAKLRDFFCRNPTPTRVEEDVDDDNKEIPEVPVAHSTTTEPPTHLPPRGNPPPEFYAQLIETMKIFQAPQQPTKIVVESRDHEETIDLAKLQNGMLQLIFATGDINWDEDGTVKNV</sequence>